<evidence type="ECO:0000256" key="2">
    <source>
        <dbReference type="ARBA" id="ARBA00023125"/>
    </source>
</evidence>
<dbReference type="Gene3D" id="1.10.10.10">
    <property type="entry name" value="Winged helix-like DNA-binding domain superfamily/Winged helix DNA-binding domain"/>
    <property type="match status" value="1"/>
</dbReference>
<keyword evidence="2" id="KW-0238">DNA-binding</keyword>
<proteinExistence type="predicted"/>
<dbReference type="EMBL" id="CP059572">
    <property type="protein sequence ID" value="QXJ25708.1"/>
    <property type="molecule type" value="Genomic_DNA"/>
</dbReference>
<accession>A0ABX8R4F2</accession>
<keyword evidence="1" id="KW-0805">Transcription regulation</keyword>
<evidence type="ECO:0000313" key="6">
    <source>
        <dbReference type="EMBL" id="QXJ25708.1"/>
    </source>
</evidence>
<evidence type="ECO:0000256" key="3">
    <source>
        <dbReference type="ARBA" id="ARBA00023163"/>
    </source>
</evidence>
<keyword evidence="3" id="KW-0804">Transcription</keyword>
<feature type="domain" description="HTH iclR-type" evidence="4">
    <location>
        <begin position="9"/>
        <end position="69"/>
    </location>
</feature>
<dbReference type="InterPro" id="IPR005471">
    <property type="entry name" value="Tscrpt_reg_IclR_N"/>
</dbReference>
<evidence type="ECO:0000259" key="4">
    <source>
        <dbReference type="PROSITE" id="PS51077"/>
    </source>
</evidence>
<dbReference type="SMART" id="SM00346">
    <property type="entry name" value="HTH_ICLR"/>
    <property type="match status" value="1"/>
</dbReference>
<protein>
    <submittedName>
        <fullName evidence="6">Helix-turn-helix domain-containing protein</fullName>
    </submittedName>
</protein>
<evidence type="ECO:0000259" key="5">
    <source>
        <dbReference type="PROSITE" id="PS51078"/>
    </source>
</evidence>
<dbReference type="PANTHER" id="PTHR30136">
    <property type="entry name" value="HELIX-TURN-HELIX TRANSCRIPTIONAL REGULATOR, ICLR FAMILY"/>
    <property type="match status" value="1"/>
</dbReference>
<dbReference type="InterPro" id="IPR036388">
    <property type="entry name" value="WH-like_DNA-bd_sf"/>
</dbReference>
<reference evidence="6" key="1">
    <citation type="submission" date="2020-07" db="EMBL/GenBank/DDBJ databases">
        <authorList>
            <person name="Tarantini F.S."/>
            <person name="Hong K.W."/>
            <person name="Chan K.G."/>
        </authorList>
    </citation>
    <scope>NUCLEOTIDE SEQUENCE</scope>
    <source>
        <strain evidence="6">32-07</strain>
    </source>
</reference>
<dbReference type="Gene3D" id="3.30.450.40">
    <property type="match status" value="1"/>
</dbReference>
<dbReference type="Pfam" id="PF01614">
    <property type="entry name" value="IclR_C"/>
    <property type="match status" value="1"/>
</dbReference>
<dbReference type="InterPro" id="IPR050707">
    <property type="entry name" value="HTH_MetabolicPath_Reg"/>
</dbReference>
<sequence>MTDQKRTTRSMLSRGLSILNCFHPGECELALSELARRADLPKPTAHRLIAELVDAGMLERGDRGLRLGFNLFILGIRVPRPRMIRELSRPCLERMRELTRQSVFLFVPNGLDPVMLDSLRASRGDESSSCTPAEGAAAAHAVAKLLRAYRTRLAPTVAGDIEQRRPRRTIREPSAEELARVAGQGFAVAHGQDAVAIAVPVLDTSGAMIAALAVTGTPEQIHPVRTASYLQAAGAGLIRAIRGAPGLVQVQ</sequence>
<dbReference type="InterPro" id="IPR036390">
    <property type="entry name" value="WH_DNA-bd_sf"/>
</dbReference>
<feature type="domain" description="IclR-ED" evidence="5">
    <location>
        <begin position="70"/>
        <end position="247"/>
    </location>
</feature>
<name>A0ABX8R4F2_9ACTN</name>
<dbReference type="PROSITE" id="PS51077">
    <property type="entry name" value="HTH_ICLR"/>
    <property type="match status" value="1"/>
</dbReference>
<dbReference type="Proteomes" id="UP001049518">
    <property type="component" value="Chromosome"/>
</dbReference>
<dbReference type="RefSeq" id="WP_231331860.1">
    <property type="nucleotide sequence ID" value="NZ_CP059572.1"/>
</dbReference>
<evidence type="ECO:0000256" key="1">
    <source>
        <dbReference type="ARBA" id="ARBA00023015"/>
    </source>
</evidence>
<dbReference type="InterPro" id="IPR029016">
    <property type="entry name" value="GAF-like_dom_sf"/>
</dbReference>
<evidence type="ECO:0000313" key="7">
    <source>
        <dbReference type="Proteomes" id="UP001049518"/>
    </source>
</evidence>
<dbReference type="PROSITE" id="PS51078">
    <property type="entry name" value="ICLR_ED"/>
    <property type="match status" value="1"/>
</dbReference>
<dbReference type="SUPFAM" id="SSF55781">
    <property type="entry name" value="GAF domain-like"/>
    <property type="match status" value="1"/>
</dbReference>
<organism evidence="6 7">
    <name type="scientific">Actinomadura graeca</name>
    <dbReference type="NCBI Taxonomy" id="2750812"/>
    <lineage>
        <taxon>Bacteria</taxon>
        <taxon>Bacillati</taxon>
        <taxon>Actinomycetota</taxon>
        <taxon>Actinomycetes</taxon>
        <taxon>Streptosporangiales</taxon>
        <taxon>Thermomonosporaceae</taxon>
        <taxon>Actinomadura</taxon>
    </lineage>
</organism>
<gene>
    <name evidence="6" type="ORF">AGRA3207_007236</name>
</gene>
<dbReference type="InterPro" id="IPR014757">
    <property type="entry name" value="Tscrpt_reg_IclR_C"/>
</dbReference>
<keyword evidence="7" id="KW-1185">Reference proteome</keyword>
<dbReference type="PANTHER" id="PTHR30136:SF35">
    <property type="entry name" value="HTH-TYPE TRANSCRIPTIONAL REGULATOR RV1719"/>
    <property type="match status" value="1"/>
</dbReference>
<dbReference type="Pfam" id="PF09339">
    <property type="entry name" value="HTH_IclR"/>
    <property type="match status" value="1"/>
</dbReference>
<dbReference type="SUPFAM" id="SSF46785">
    <property type="entry name" value="Winged helix' DNA-binding domain"/>
    <property type="match status" value="1"/>
</dbReference>